<evidence type="ECO:0000259" key="1">
    <source>
        <dbReference type="Pfam" id="PF13524"/>
    </source>
</evidence>
<evidence type="ECO:0000313" key="3">
    <source>
        <dbReference type="EMBL" id="CAF3786822.1"/>
    </source>
</evidence>
<proteinExistence type="predicted"/>
<dbReference type="EMBL" id="CAJNRG010018148">
    <property type="protein sequence ID" value="CAF2248473.1"/>
    <property type="molecule type" value="Genomic_DNA"/>
</dbReference>
<protein>
    <recommendedName>
        <fullName evidence="1">Spore protein YkvP/CgeB glycosyl transferase-like domain-containing protein</fullName>
    </recommendedName>
</protein>
<evidence type="ECO:0000313" key="4">
    <source>
        <dbReference type="Proteomes" id="UP000663887"/>
    </source>
</evidence>
<accession>A0A817A7W6</accession>
<evidence type="ECO:0000313" key="2">
    <source>
        <dbReference type="EMBL" id="CAF2248473.1"/>
    </source>
</evidence>
<feature type="domain" description="Spore protein YkvP/CgeB glycosyl transferase-like" evidence="1">
    <location>
        <begin position="248"/>
        <end position="346"/>
    </location>
</feature>
<name>A0A817A7W6_9BILA</name>
<dbReference type="AlphaFoldDB" id="A0A817A7W6"/>
<dbReference type="Proteomes" id="UP000663842">
    <property type="component" value="Unassembled WGS sequence"/>
</dbReference>
<reference evidence="2" key="1">
    <citation type="submission" date="2021-02" db="EMBL/GenBank/DDBJ databases">
        <authorList>
            <person name="Nowell W R."/>
        </authorList>
    </citation>
    <scope>NUCLEOTIDE SEQUENCE</scope>
</reference>
<comment type="caution">
    <text evidence="2">The sequence shown here is derived from an EMBL/GenBank/DDBJ whole genome shotgun (WGS) entry which is preliminary data.</text>
</comment>
<gene>
    <name evidence="3" type="ORF">UXM345_LOCUS3987</name>
    <name evidence="2" type="ORF">XDN619_LOCUS35187</name>
</gene>
<dbReference type="EMBL" id="CAJOBF010000268">
    <property type="protein sequence ID" value="CAF3786822.1"/>
    <property type="molecule type" value="Genomic_DNA"/>
</dbReference>
<dbReference type="InterPro" id="IPR055259">
    <property type="entry name" value="YkvP/CgeB_Glyco_trans-like"/>
</dbReference>
<dbReference type="Pfam" id="PF13524">
    <property type="entry name" value="Glyco_trans_1_2"/>
    <property type="match status" value="1"/>
</dbReference>
<sequence length="354" mass="40553">MDYSKNFWSKAIEGNFSERKFSFYTTRDRIGEGVLYDRMVVTADKLAYDYSAFKFPESLSRFWLTSHFYKASTSIVNYIFKPQFNLALTHHVSILPISYNITYLNMPLDALFGSDGDFLPQWDHLEQYDAYVDLYSLVHTKNELLQKVINITGENKPIIALYFAKNEEIYQALSFDRALITGTLWGCNRSSLRVAQSLKKLADDGFLVGIGVEEYLDFLGKAYLGKMESFGNTLESLQSQQQKYGIALIIHNQEHMLDGIPTSRIAEAVASGALIISDQNKFLINFFGDSVLYYDAFADSDQIYNDIKSHIQWARAHPSKAHAKTQKAYKIFMDNFTMENQLDKLFAIIENSSI</sequence>
<dbReference type="Proteomes" id="UP000663887">
    <property type="component" value="Unassembled WGS sequence"/>
</dbReference>
<organism evidence="2 4">
    <name type="scientific">Rotaria magnacalcarata</name>
    <dbReference type="NCBI Taxonomy" id="392030"/>
    <lineage>
        <taxon>Eukaryota</taxon>
        <taxon>Metazoa</taxon>
        <taxon>Spiralia</taxon>
        <taxon>Gnathifera</taxon>
        <taxon>Rotifera</taxon>
        <taxon>Eurotatoria</taxon>
        <taxon>Bdelloidea</taxon>
        <taxon>Philodinida</taxon>
        <taxon>Philodinidae</taxon>
        <taxon>Rotaria</taxon>
    </lineage>
</organism>